<feature type="region of interest" description="Disordered" evidence="1">
    <location>
        <begin position="186"/>
        <end position="217"/>
    </location>
</feature>
<comment type="caution">
    <text evidence="3">The sequence shown here is derived from an EMBL/GenBank/DDBJ whole genome shotgun (WGS) entry which is preliminary data.</text>
</comment>
<sequence>MQNTTEIETGLVDGEQELDKYQPTLKVHLKRGECGHVWKLVYLFVFFFLLLSHLYFAQRFFCFVQLVSDFRRRKIIEVFELHDTELKGALEIEHVIKMSIPDKFHASAALRRSAQDFVKDKTQLSLKEFIHYCSLLIHPLLLEFHFKCGVAKLGAKVEIRDGPLPSVHTECYGSVLVAMNFKQEQPKEGAFQDDSEHEKDEESSFEDNEDDDTLKKSKRPKLIGIWLPKQNDKSENNLNTGAK</sequence>
<evidence type="ECO:0000313" key="3">
    <source>
        <dbReference type="EMBL" id="ETO32652.1"/>
    </source>
</evidence>
<feature type="compositionally biased region" description="Acidic residues" evidence="1">
    <location>
        <begin position="203"/>
        <end position="212"/>
    </location>
</feature>
<protein>
    <submittedName>
        <fullName evidence="3">Uncharacterized protein</fullName>
    </submittedName>
</protein>
<name>X6P4Y7_RETFI</name>
<keyword evidence="2" id="KW-0472">Membrane</keyword>
<evidence type="ECO:0000256" key="1">
    <source>
        <dbReference type="SAM" id="MobiDB-lite"/>
    </source>
</evidence>
<keyword evidence="2" id="KW-0812">Transmembrane</keyword>
<feature type="transmembrane region" description="Helical" evidence="2">
    <location>
        <begin position="40"/>
        <end position="64"/>
    </location>
</feature>
<keyword evidence="4" id="KW-1185">Reference proteome</keyword>
<gene>
    <name evidence="3" type="ORF">RFI_04465</name>
</gene>
<reference evidence="3 4" key="1">
    <citation type="journal article" date="2013" name="Curr. Biol.">
        <title>The Genome of the Foraminiferan Reticulomyxa filosa.</title>
        <authorList>
            <person name="Glockner G."/>
            <person name="Hulsmann N."/>
            <person name="Schleicher M."/>
            <person name="Noegel A.A."/>
            <person name="Eichinger L."/>
            <person name="Gallinger C."/>
            <person name="Pawlowski J."/>
            <person name="Sierra R."/>
            <person name="Euteneuer U."/>
            <person name="Pillet L."/>
            <person name="Moustafa A."/>
            <person name="Platzer M."/>
            <person name="Groth M."/>
            <person name="Szafranski K."/>
            <person name="Schliwa M."/>
        </authorList>
    </citation>
    <scope>NUCLEOTIDE SEQUENCE [LARGE SCALE GENOMIC DNA]</scope>
</reference>
<organism evidence="3 4">
    <name type="scientific">Reticulomyxa filosa</name>
    <dbReference type="NCBI Taxonomy" id="46433"/>
    <lineage>
        <taxon>Eukaryota</taxon>
        <taxon>Sar</taxon>
        <taxon>Rhizaria</taxon>
        <taxon>Retaria</taxon>
        <taxon>Foraminifera</taxon>
        <taxon>Monothalamids</taxon>
        <taxon>Reticulomyxidae</taxon>
        <taxon>Reticulomyxa</taxon>
    </lineage>
</organism>
<dbReference type="EMBL" id="ASPP01004031">
    <property type="protein sequence ID" value="ETO32652.1"/>
    <property type="molecule type" value="Genomic_DNA"/>
</dbReference>
<accession>X6P4Y7</accession>
<proteinExistence type="predicted"/>
<evidence type="ECO:0000313" key="4">
    <source>
        <dbReference type="Proteomes" id="UP000023152"/>
    </source>
</evidence>
<dbReference type="Proteomes" id="UP000023152">
    <property type="component" value="Unassembled WGS sequence"/>
</dbReference>
<evidence type="ECO:0000256" key="2">
    <source>
        <dbReference type="SAM" id="Phobius"/>
    </source>
</evidence>
<dbReference type="AlphaFoldDB" id="X6P4Y7"/>
<keyword evidence="2" id="KW-1133">Transmembrane helix</keyword>